<dbReference type="InParanoid" id="A0A5N4AUI6"/>
<keyword evidence="7" id="KW-0547">Nucleotide-binding</keyword>
<keyword evidence="9" id="KW-0342">GTP-binding</keyword>
<dbReference type="PRINTS" id="PR00255">
    <property type="entry name" value="NATPEPTIDER"/>
</dbReference>
<dbReference type="PANTHER" id="PTHR11920">
    <property type="entry name" value="GUANYLYL CYCLASE"/>
    <property type="match status" value="1"/>
</dbReference>
<reference evidence="20 21" key="1">
    <citation type="journal article" date="2018" name="Elife">
        <title>Firefly genomes illuminate parallel origins of bioluminescence in beetles.</title>
        <authorList>
            <person name="Fallon T.R."/>
            <person name="Lower S.E."/>
            <person name="Chang C.H."/>
            <person name="Bessho-Uehara M."/>
            <person name="Martin G.J."/>
            <person name="Bewick A.J."/>
            <person name="Behringer M."/>
            <person name="Debat H.J."/>
            <person name="Wong I."/>
            <person name="Day J.C."/>
            <person name="Suvorov A."/>
            <person name="Silva C.J."/>
            <person name="Stanger-Hall K.F."/>
            <person name="Hall D.W."/>
            <person name="Schmitz R.J."/>
            <person name="Nelson D.R."/>
            <person name="Lewis S.M."/>
            <person name="Shigenobu S."/>
            <person name="Bybee S.M."/>
            <person name="Larracuente A.M."/>
            <person name="Oba Y."/>
            <person name="Weng J.K."/>
        </authorList>
    </citation>
    <scope>NUCLEOTIDE SEQUENCE [LARGE SCALE GENOMIC DNA]</scope>
    <source>
        <strain evidence="20">1611_PpyrPB1</strain>
        <tissue evidence="20">Whole body</tissue>
    </source>
</reference>
<feature type="chain" id="PRO_5024362452" description="Guanylate cyclase" evidence="17">
    <location>
        <begin position="16"/>
        <end position="1146"/>
    </location>
</feature>
<evidence type="ECO:0000313" key="20">
    <source>
        <dbReference type="EMBL" id="KAB0800987.1"/>
    </source>
</evidence>
<evidence type="ECO:0000256" key="16">
    <source>
        <dbReference type="RuleBase" id="RU003431"/>
    </source>
</evidence>
<keyword evidence="12" id="KW-0325">Glycoprotein</keyword>
<evidence type="ECO:0000256" key="12">
    <source>
        <dbReference type="ARBA" id="ARBA00023180"/>
    </source>
</evidence>
<dbReference type="EMBL" id="VVIM01000003">
    <property type="protein sequence ID" value="KAB0800987.1"/>
    <property type="molecule type" value="Genomic_DNA"/>
</dbReference>
<dbReference type="SUPFAM" id="SSF56112">
    <property type="entry name" value="Protein kinase-like (PK-like)"/>
    <property type="match status" value="1"/>
</dbReference>
<dbReference type="GO" id="GO:0035556">
    <property type="term" value="P:intracellular signal transduction"/>
    <property type="evidence" value="ECO:0007669"/>
    <property type="project" value="InterPro"/>
</dbReference>
<dbReference type="Gene3D" id="3.40.50.2300">
    <property type="match status" value="2"/>
</dbReference>
<feature type="domain" description="Protein kinase" evidence="18">
    <location>
        <begin position="534"/>
        <end position="826"/>
    </location>
</feature>
<evidence type="ECO:0000256" key="8">
    <source>
        <dbReference type="ARBA" id="ARBA00022989"/>
    </source>
</evidence>
<keyword evidence="6 17" id="KW-0732">Signal</keyword>
<evidence type="ECO:0000259" key="19">
    <source>
        <dbReference type="PROSITE" id="PS50125"/>
    </source>
</evidence>
<gene>
    <name evidence="20" type="ORF">PPYR_05341</name>
</gene>
<keyword evidence="14 16" id="KW-0141">cGMP biosynthesis</keyword>
<dbReference type="GO" id="GO:0005886">
    <property type="term" value="C:plasma membrane"/>
    <property type="evidence" value="ECO:0007669"/>
    <property type="project" value="UniProtKB-SubCell"/>
</dbReference>
<dbReference type="GO" id="GO:0004016">
    <property type="term" value="F:adenylate cyclase activity"/>
    <property type="evidence" value="ECO:0007669"/>
    <property type="project" value="TreeGrafter"/>
</dbReference>
<evidence type="ECO:0000256" key="5">
    <source>
        <dbReference type="ARBA" id="ARBA00022692"/>
    </source>
</evidence>
<evidence type="ECO:0000313" key="21">
    <source>
        <dbReference type="Proteomes" id="UP000327044"/>
    </source>
</evidence>
<feature type="signal peptide" evidence="17">
    <location>
        <begin position="1"/>
        <end position="15"/>
    </location>
</feature>
<dbReference type="PROSITE" id="PS00452">
    <property type="entry name" value="GUANYLATE_CYCLASE_1"/>
    <property type="match status" value="1"/>
</dbReference>
<dbReference type="InterPro" id="IPR001170">
    <property type="entry name" value="ANPR/GUC"/>
</dbReference>
<dbReference type="GO" id="GO:0005524">
    <property type="term" value="F:ATP binding"/>
    <property type="evidence" value="ECO:0007669"/>
    <property type="project" value="InterPro"/>
</dbReference>
<dbReference type="PROSITE" id="PS50011">
    <property type="entry name" value="PROTEIN_KINASE_DOM"/>
    <property type="match status" value="1"/>
</dbReference>
<keyword evidence="10" id="KW-0472">Membrane</keyword>
<dbReference type="EC" id="4.6.1.2" evidence="3 16"/>
<dbReference type="InterPro" id="IPR001245">
    <property type="entry name" value="Ser-Thr/Tyr_kinase_cat_dom"/>
</dbReference>
<evidence type="ECO:0000256" key="2">
    <source>
        <dbReference type="ARBA" id="ARBA00004251"/>
    </source>
</evidence>
<dbReference type="Proteomes" id="UP000327044">
    <property type="component" value="Unassembled WGS sequence"/>
</dbReference>
<dbReference type="PANTHER" id="PTHR11920:SF494">
    <property type="entry name" value="ATRIAL NATRIURETIC PEPTIDE RECEPTOR 2"/>
    <property type="match status" value="1"/>
</dbReference>
<dbReference type="InterPro" id="IPR029787">
    <property type="entry name" value="Nucleotide_cyclase"/>
</dbReference>
<dbReference type="GO" id="GO:0007168">
    <property type="term" value="P:receptor guanylyl cyclase signaling pathway"/>
    <property type="evidence" value="ECO:0007669"/>
    <property type="project" value="TreeGrafter"/>
</dbReference>
<sequence length="1146" mass="129644">MRVLLIALFFGITRALRNTPWGVDSCHKSGVCREGPNPRSCETVCFANGTCRLNIALILPQSSYYIINMEKTVSVIREAEQAAKNQGIIYNDTVINLYHFDDQCSQANATIHGINASSDFCTHFVIGSTCDYCTAALGRVAKVLGTYGMPVITPGGFVFDFTARKNECTDEFYMLINSGPVDYRSFAEFFIKLFERYNWQKISLVYEKLDQNDVGGLRACQLLMTSVIEVGIEIHKFLYADGDLMLYGLTYREYLEKEIGTKYGIVLLCTSHENTRRIMLEAESLKMMEKGEYAFFNFELYNSAPDPLRPWYNSSDSEEENERAKNAYRALYTFTPLVEAKNAQNGQISTLPKGDFYLDGVYDGFLLYAHILNDTIASGGRNRDFVIKGDDVMSKTFGKRFPGRSEEVVMNCNAQRVSAYALTQINSSGLSHIVAEYYTINKSIVDVREIQWISGKPPLDSPVCGFDDSLCPSEINITLIVVSVSVTIGLIILSVFLYRHYKLEYELASMTWKVNWEDIVWIPHVKRRNSTYSTESLNWSKRGSQTTIILSEYEAFSLAGDRHLYTTVGYYKNLITAVKRLKDTKIVLNRDQLLELKIMKDFSNDHLVKFYGACVDPPHCCILTEYCPRGSLQDILENEEVQLDGLFKLSLIQDITKGMLYIHDSEIKYHGSLKSSNCVVDSRFVLKISDFGLHFLRVHMRDESIDENSHSFWQRQLWTSPELLRNESSTPVGSQKGDVYSFAIIVHEIVTRQGVFYLGENSKTSPKQIVDSVRNGPESSHVPPLRPLIDDSTCDEDVAQLMKRCWAEDAADRPDFSVVKNTIRKLNKEYDSSNILDNLLSRMEQYANNLETLVEERTADYLEEKRKCEELLYQLLPKTVATQLIGGEAVIAETFDQVTIYFSDIVGFTSLSAESTPLEVVDLLNDLYTCFDSIIENFDVYKVETIGDAYMVVSGLPERNGNKHAREIARMSLALLDEVKHFKIRHRPADPLKLRIGMHTGPCVAGVVGLKMPRYCLFGDTVNTASRMESNGQPLRIHVSPVTKNVLDTFGTFNLECRGEVEMKGKGKMTTYWLLGERKIQSKHMDRVVKIPNCEKLTASMNSNVKKGSYSNLNGKSLNASGICDQQEDAAVPLLSITPSEHYTQA</sequence>
<dbReference type="GO" id="GO:0001653">
    <property type="term" value="F:peptide receptor activity"/>
    <property type="evidence" value="ECO:0007669"/>
    <property type="project" value="TreeGrafter"/>
</dbReference>
<dbReference type="GO" id="GO:0004383">
    <property type="term" value="F:guanylate cyclase activity"/>
    <property type="evidence" value="ECO:0007669"/>
    <property type="project" value="UniProtKB-EC"/>
</dbReference>
<dbReference type="InterPro" id="IPR001828">
    <property type="entry name" value="ANF_lig-bd_rcpt"/>
</dbReference>
<evidence type="ECO:0000259" key="18">
    <source>
        <dbReference type="PROSITE" id="PS50011"/>
    </source>
</evidence>
<comment type="catalytic activity">
    <reaction evidence="1 16">
        <text>GTP = 3',5'-cyclic GMP + diphosphate</text>
        <dbReference type="Rhea" id="RHEA:13665"/>
        <dbReference type="ChEBI" id="CHEBI:33019"/>
        <dbReference type="ChEBI" id="CHEBI:37565"/>
        <dbReference type="ChEBI" id="CHEBI:57746"/>
        <dbReference type="EC" id="4.6.1.2"/>
    </reaction>
</comment>
<keyword evidence="5" id="KW-0812">Transmembrane</keyword>
<evidence type="ECO:0000256" key="13">
    <source>
        <dbReference type="ARBA" id="ARBA00023239"/>
    </source>
</evidence>
<comment type="subcellular location">
    <subcellularLocation>
        <location evidence="2">Cell membrane</location>
        <topology evidence="2">Single-pass type I membrane protein</topology>
    </subcellularLocation>
</comment>
<comment type="caution">
    <text evidence="20">The sequence shown here is derived from an EMBL/GenBank/DDBJ whole genome shotgun (WGS) entry which is preliminary data.</text>
</comment>
<comment type="similarity">
    <text evidence="15">Belongs to the adenylyl cyclase class-4/guanylyl cyclase family.</text>
</comment>
<dbReference type="InterPro" id="IPR018297">
    <property type="entry name" value="A/G_cyclase_CS"/>
</dbReference>
<name>A0A5N4AUI6_PHOPY</name>
<dbReference type="SUPFAM" id="SSF53822">
    <property type="entry name" value="Periplasmic binding protein-like I"/>
    <property type="match status" value="1"/>
</dbReference>
<evidence type="ECO:0000256" key="10">
    <source>
        <dbReference type="ARBA" id="ARBA00023136"/>
    </source>
</evidence>
<dbReference type="InterPro" id="IPR028082">
    <property type="entry name" value="Peripla_BP_I"/>
</dbReference>
<evidence type="ECO:0000256" key="1">
    <source>
        <dbReference type="ARBA" id="ARBA00001436"/>
    </source>
</evidence>
<dbReference type="InterPro" id="IPR011009">
    <property type="entry name" value="Kinase-like_dom_sf"/>
</dbReference>
<proteinExistence type="inferred from homology"/>
<dbReference type="FunFam" id="1.10.510.10:FF:000420">
    <property type="entry name" value="Guanylate cyclase"/>
    <property type="match status" value="1"/>
</dbReference>
<dbReference type="Gene3D" id="3.30.70.1230">
    <property type="entry name" value="Nucleotide cyclase"/>
    <property type="match status" value="1"/>
</dbReference>
<dbReference type="CDD" id="cd07302">
    <property type="entry name" value="CHD"/>
    <property type="match status" value="1"/>
</dbReference>
<keyword evidence="8" id="KW-1133">Transmembrane helix</keyword>
<dbReference type="InterPro" id="IPR001054">
    <property type="entry name" value="A/G_cyclase"/>
</dbReference>
<evidence type="ECO:0000256" key="6">
    <source>
        <dbReference type="ARBA" id="ARBA00022729"/>
    </source>
</evidence>
<keyword evidence="21" id="KW-1185">Reference proteome</keyword>
<dbReference type="CDD" id="cd14042">
    <property type="entry name" value="PK_GC-A_B"/>
    <property type="match status" value="1"/>
</dbReference>
<keyword evidence="11" id="KW-0675">Receptor</keyword>
<evidence type="ECO:0000256" key="9">
    <source>
        <dbReference type="ARBA" id="ARBA00023134"/>
    </source>
</evidence>
<dbReference type="GO" id="GO:0005525">
    <property type="term" value="F:GTP binding"/>
    <property type="evidence" value="ECO:0007669"/>
    <property type="project" value="UniProtKB-KW"/>
</dbReference>
<dbReference type="InterPro" id="IPR050401">
    <property type="entry name" value="Cyclic_nucleotide_synthase"/>
</dbReference>
<dbReference type="Pfam" id="PF00211">
    <property type="entry name" value="Guanylate_cyc"/>
    <property type="match status" value="1"/>
</dbReference>
<evidence type="ECO:0000256" key="14">
    <source>
        <dbReference type="ARBA" id="ARBA00023293"/>
    </source>
</evidence>
<feature type="domain" description="Guanylate cyclase" evidence="19">
    <location>
        <begin position="899"/>
        <end position="1029"/>
    </location>
</feature>
<protein>
    <recommendedName>
        <fullName evidence="3 16">Guanylate cyclase</fullName>
        <ecNumber evidence="3 16">4.6.1.2</ecNumber>
    </recommendedName>
</protein>
<dbReference type="SUPFAM" id="SSF55073">
    <property type="entry name" value="Nucleotide cyclase"/>
    <property type="match status" value="1"/>
</dbReference>
<dbReference type="FunCoup" id="A0A5N4AUI6">
    <property type="interactions" value="106"/>
</dbReference>
<dbReference type="FunFam" id="3.30.70.1230:FF:000004">
    <property type="entry name" value="Guanylate cyclase"/>
    <property type="match status" value="1"/>
</dbReference>
<dbReference type="GO" id="GO:0004672">
    <property type="term" value="F:protein kinase activity"/>
    <property type="evidence" value="ECO:0007669"/>
    <property type="project" value="InterPro"/>
</dbReference>
<dbReference type="PROSITE" id="PS50125">
    <property type="entry name" value="GUANYLATE_CYCLASE_2"/>
    <property type="match status" value="1"/>
</dbReference>
<evidence type="ECO:0000256" key="15">
    <source>
        <dbReference type="RuleBase" id="RU000405"/>
    </source>
</evidence>
<accession>A0A5N4AUI6</accession>
<evidence type="ECO:0000256" key="3">
    <source>
        <dbReference type="ARBA" id="ARBA00012202"/>
    </source>
</evidence>
<dbReference type="SMART" id="SM00044">
    <property type="entry name" value="CYCc"/>
    <property type="match status" value="1"/>
</dbReference>
<dbReference type="OrthoDB" id="1890790at2759"/>
<dbReference type="Pfam" id="PF07714">
    <property type="entry name" value="PK_Tyr_Ser-Thr"/>
    <property type="match status" value="1"/>
</dbReference>
<evidence type="ECO:0000256" key="4">
    <source>
        <dbReference type="ARBA" id="ARBA00022475"/>
    </source>
</evidence>
<dbReference type="Gene3D" id="1.10.510.10">
    <property type="entry name" value="Transferase(Phosphotransferase) domain 1"/>
    <property type="match status" value="1"/>
</dbReference>
<organism evidence="20 21">
    <name type="scientific">Photinus pyralis</name>
    <name type="common">Common eastern firefly</name>
    <name type="synonym">Lampyris pyralis</name>
    <dbReference type="NCBI Taxonomy" id="7054"/>
    <lineage>
        <taxon>Eukaryota</taxon>
        <taxon>Metazoa</taxon>
        <taxon>Ecdysozoa</taxon>
        <taxon>Arthropoda</taxon>
        <taxon>Hexapoda</taxon>
        <taxon>Insecta</taxon>
        <taxon>Pterygota</taxon>
        <taxon>Neoptera</taxon>
        <taxon>Endopterygota</taxon>
        <taxon>Coleoptera</taxon>
        <taxon>Polyphaga</taxon>
        <taxon>Elateriformia</taxon>
        <taxon>Elateroidea</taxon>
        <taxon>Lampyridae</taxon>
        <taxon>Lampyrinae</taxon>
        <taxon>Photinus</taxon>
    </lineage>
</organism>
<evidence type="ECO:0000256" key="7">
    <source>
        <dbReference type="ARBA" id="ARBA00022741"/>
    </source>
</evidence>
<keyword evidence="13 15" id="KW-0456">Lyase</keyword>
<dbReference type="AlphaFoldDB" id="A0A5N4AUI6"/>
<keyword evidence="4" id="KW-1003">Cell membrane</keyword>
<evidence type="ECO:0000256" key="17">
    <source>
        <dbReference type="SAM" id="SignalP"/>
    </source>
</evidence>
<evidence type="ECO:0000256" key="11">
    <source>
        <dbReference type="ARBA" id="ARBA00023170"/>
    </source>
</evidence>
<dbReference type="Pfam" id="PF01094">
    <property type="entry name" value="ANF_receptor"/>
    <property type="match status" value="1"/>
</dbReference>
<dbReference type="InterPro" id="IPR000719">
    <property type="entry name" value="Prot_kinase_dom"/>
</dbReference>